<keyword evidence="1" id="KW-0812">Transmembrane</keyword>
<feature type="transmembrane region" description="Helical" evidence="1">
    <location>
        <begin position="96"/>
        <end position="117"/>
    </location>
</feature>
<dbReference type="Proteomes" id="UP000075583">
    <property type="component" value="Unassembled WGS sequence"/>
</dbReference>
<evidence type="ECO:0000256" key="1">
    <source>
        <dbReference type="SAM" id="Phobius"/>
    </source>
</evidence>
<reference evidence="3" key="1">
    <citation type="submission" date="2016-01" db="EMBL/GenBank/DDBJ databases">
        <title>Genome sequencing of Roseivirga ehrenbergii KMM 6017.</title>
        <authorList>
            <person name="Selvaratnam C."/>
            <person name="Thevarajoo S."/>
            <person name="Goh K.M."/>
            <person name="Ee R."/>
            <person name="Chan K.-G."/>
            <person name="Chong C.S."/>
        </authorList>
    </citation>
    <scope>NUCLEOTIDE SEQUENCE [LARGE SCALE GENOMIC DNA]</scope>
    <source>
        <strain evidence="3">KMM 6017</strain>
    </source>
</reference>
<evidence type="ECO:0000313" key="3">
    <source>
        <dbReference type="EMBL" id="KYG72232.1"/>
    </source>
</evidence>
<dbReference type="Pfam" id="PF06724">
    <property type="entry name" value="DUF1206"/>
    <property type="match status" value="3"/>
</dbReference>
<dbReference type="RefSeq" id="WP_062593299.1">
    <property type="nucleotide sequence ID" value="NZ_LQZQ01000049.1"/>
</dbReference>
<name>A0A150X0Y6_ROSEK</name>
<dbReference type="InterPro" id="IPR009597">
    <property type="entry name" value="DUF1206"/>
</dbReference>
<feature type="domain" description="DUF1206" evidence="2">
    <location>
        <begin position="10"/>
        <end position="76"/>
    </location>
</feature>
<dbReference type="STRING" id="279360.MB14_09330"/>
<organism evidence="3 4">
    <name type="scientific">Roseivirga ehrenbergii (strain DSM 102268 / JCM 13514 / KCTC 12282 / NCIMB 14502 / KMM 6017)</name>
    <dbReference type="NCBI Taxonomy" id="279360"/>
    <lineage>
        <taxon>Bacteria</taxon>
        <taxon>Pseudomonadati</taxon>
        <taxon>Bacteroidota</taxon>
        <taxon>Cytophagia</taxon>
        <taxon>Cytophagales</taxon>
        <taxon>Roseivirgaceae</taxon>
        <taxon>Roseivirga</taxon>
    </lineage>
</organism>
<comment type="caution">
    <text evidence="3">The sequence shown here is derived from an EMBL/GenBank/DDBJ whole genome shotgun (WGS) entry which is preliminary data.</text>
</comment>
<dbReference type="AlphaFoldDB" id="A0A150X0Y6"/>
<gene>
    <name evidence="3" type="ORF">MB14_09330</name>
</gene>
<feature type="transmembrane region" description="Helical" evidence="1">
    <location>
        <begin position="16"/>
        <end position="36"/>
    </location>
</feature>
<dbReference type="OrthoDB" id="5702018at2"/>
<sequence length="259" mass="28272">MNTLEKLARFGIASKGFVYLLIGGLTAMTAFGIGGVKAGSTEAFQYISSNVIGKVILSLTAIGLFIYLIWTSTVAIKNPEEIDKDAQGWSTRFSYLSSGVFYGMLGFTAAKLVIFPLSDSGDSQLFTPLLNSKFGVIFLYFMSVVFLIKTIFQIYLVASGIYKKKINTSDIESKRQKTVLIKAGIIGFAARALVFAVITFLTLKGAISANPDEVDGTNEAFHFLEETFGTIILAVIAFGMIAFGFFVLLKAKYRRITLD</sequence>
<keyword evidence="1" id="KW-0472">Membrane</keyword>
<feature type="transmembrane region" description="Helical" evidence="1">
    <location>
        <begin position="179"/>
        <end position="207"/>
    </location>
</feature>
<feature type="domain" description="DUF1206" evidence="2">
    <location>
        <begin position="94"/>
        <end position="156"/>
    </location>
</feature>
<feature type="transmembrane region" description="Helical" evidence="1">
    <location>
        <begin position="227"/>
        <end position="249"/>
    </location>
</feature>
<evidence type="ECO:0000313" key="4">
    <source>
        <dbReference type="Proteomes" id="UP000075583"/>
    </source>
</evidence>
<keyword evidence="4" id="KW-1185">Reference proteome</keyword>
<dbReference type="EMBL" id="LQZQ01000049">
    <property type="protein sequence ID" value="KYG72232.1"/>
    <property type="molecule type" value="Genomic_DNA"/>
</dbReference>
<feature type="transmembrane region" description="Helical" evidence="1">
    <location>
        <begin position="56"/>
        <end position="76"/>
    </location>
</feature>
<keyword evidence="1" id="KW-1133">Transmembrane helix</keyword>
<feature type="domain" description="DUF1206" evidence="2">
    <location>
        <begin position="186"/>
        <end position="254"/>
    </location>
</feature>
<evidence type="ECO:0000259" key="2">
    <source>
        <dbReference type="Pfam" id="PF06724"/>
    </source>
</evidence>
<proteinExistence type="predicted"/>
<accession>A0A150X0Y6</accession>
<feature type="transmembrane region" description="Helical" evidence="1">
    <location>
        <begin position="137"/>
        <end position="158"/>
    </location>
</feature>
<protein>
    <recommendedName>
        <fullName evidence="2">DUF1206 domain-containing protein</fullName>
    </recommendedName>
</protein>